<reference evidence="3" key="1">
    <citation type="submission" date="2015-10" db="EMBL/GenBank/DDBJ databases">
        <authorList>
            <person name="Lehtovirta-Morley L.E."/>
            <person name="Vieille C."/>
        </authorList>
    </citation>
    <scope>NUCLEOTIDE SEQUENCE [LARGE SCALE GENOMIC DNA]</scope>
</reference>
<gene>
    <name evidence="2" type="ORF">NDEV_0212</name>
</gene>
<sequence>MMQVKIGDFTISRDSAPFIVAEAGINHNGEIEKAFEMIRIAKKAGVDAIKFQTFKAEEFVANSDLTFTYKSQGTEITESMMELFKRHEFTRDQWFEIKKKCDELDLLFFSTPQNYSDLKLLLDVGIPAIKIGSDDLINLPLLKDYSTSGLPIILSCGMSNLAEIYEALNVIGTFEEYPTILLLTTSQYPTPTKDVNLLKLTTLSEAFPNLPLGFSDHTSGPLASSLALALGARVFEKHFTINHTLPGPDHWFSEDPANLKIWSDSIKQSYEMLGDRIIRPTKIEEDMKNIARRSIVALCDIKENDLFDSINLGLRRPGNGLPPKILDQIVGKRATKNIKKGNILQFGDFK</sequence>
<dbReference type="InterPro" id="IPR013132">
    <property type="entry name" value="PseI/NeuA/B-like_N"/>
</dbReference>
<protein>
    <submittedName>
        <fullName evidence="2">N-acylneuraminate-9-phosphate synthase</fullName>
    </submittedName>
</protein>
<dbReference type="EMBL" id="LN890280">
    <property type="protein sequence ID" value="CUR50977.1"/>
    <property type="molecule type" value="Genomic_DNA"/>
</dbReference>
<dbReference type="PANTHER" id="PTHR42966:SF1">
    <property type="entry name" value="SIALIC ACID SYNTHASE"/>
    <property type="match status" value="1"/>
</dbReference>
<dbReference type="Gene3D" id="3.20.20.70">
    <property type="entry name" value="Aldolase class I"/>
    <property type="match status" value="1"/>
</dbReference>
<proteinExistence type="predicted"/>
<dbReference type="SUPFAM" id="SSF51569">
    <property type="entry name" value="Aldolase"/>
    <property type="match status" value="1"/>
</dbReference>
<evidence type="ECO:0000259" key="1">
    <source>
        <dbReference type="PROSITE" id="PS50844"/>
    </source>
</evidence>
<accession>A0A128A0Y1</accession>
<dbReference type="GO" id="GO:0047444">
    <property type="term" value="F:N-acylneuraminate-9-phosphate synthase activity"/>
    <property type="evidence" value="ECO:0007669"/>
    <property type="project" value="TreeGrafter"/>
</dbReference>
<dbReference type="SUPFAM" id="SSF51269">
    <property type="entry name" value="AFP III-like domain"/>
    <property type="match status" value="1"/>
</dbReference>
<dbReference type="InterPro" id="IPR051690">
    <property type="entry name" value="PseI-like"/>
</dbReference>
<keyword evidence="3" id="KW-1185">Reference proteome</keyword>
<evidence type="ECO:0000313" key="2">
    <source>
        <dbReference type="EMBL" id="CUR50977.1"/>
    </source>
</evidence>
<dbReference type="SMART" id="SM00858">
    <property type="entry name" value="SAF"/>
    <property type="match status" value="1"/>
</dbReference>
<dbReference type="InterPro" id="IPR036732">
    <property type="entry name" value="AFP_Neu5c_C_sf"/>
</dbReference>
<evidence type="ECO:0000313" key="3">
    <source>
        <dbReference type="Proteomes" id="UP000196239"/>
    </source>
</evidence>
<dbReference type="AlphaFoldDB" id="A0A128A0Y1"/>
<dbReference type="PANTHER" id="PTHR42966">
    <property type="entry name" value="N-ACETYLNEURAMINATE SYNTHASE"/>
    <property type="match status" value="1"/>
</dbReference>
<dbReference type="Pfam" id="PF03102">
    <property type="entry name" value="NeuB"/>
    <property type="match status" value="1"/>
</dbReference>
<dbReference type="KEGG" id="ndv:NDEV_0212"/>
<dbReference type="Pfam" id="PF08666">
    <property type="entry name" value="SAF"/>
    <property type="match status" value="1"/>
</dbReference>
<organism evidence="2 3">
    <name type="scientific">Nitrosotalea devaniterrae</name>
    <dbReference type="NCBI Taxonomy" id="1078905"/>
    <lineage>
        <taxon>Archaea</taxon>
        <taxon>Nitrososphaerota</taxon>
        <taxon>Nitrososphaeria</taxon>
        <taxon>Nitrosotaleales</taxon>
        <taxon>Nitrosotaleaceae</taxon>
        <taxon>Nitrosotalea</taxon>
    </lineage>
</organism>
<dbReference type="GO" id="GO:0016051">
    <property type="term" value="P:carbohydrate biosynthetic process"/>
    <property type="evidence" value="ECO:0007669"/>
    <property type="project" value="InterPro"/>
</dbReference>
<feature type="domain" description="AFP-like" evidence="1">
    <location>
        <begin position="294"/>
        <end position="350"/>
    </location>
</feature>
<dbReference type="InterPro" id="IPR057736">
    <property type="entry name" value="SAF_PseI/NeuA/NeuB"/>
</dbReference>
<name>A0A128A0Y1_9ARCH</name>
<dbReference type="InterPro" id="IPR006190">
    <property type="entry name" value="SAF_AFP_Neu5Ac"/>
</dbReference>
<dbReference type="InterPro" id="IPR013974">
    <property type="entry name" value="SAF"/>
</dbReference>
<dbReference type="Proteomes" id="UP000196239">
    <property type="component" value="Chromosome 1"/>
</dbReference>
<dbReference type="CDD" id="cd11615">
    <property type="entry name" value="SAF_NeuB_like"/>
    <property type="match status" value="1"/>
</dbReference>
<dbReference type="PROSITE" id="PS50844">
    <property type="entry name" value="AFP_LIKE"/>
    <property type="match status" value="1"/>
</dbReference>
<dbReference type="InterPro" id="IPR013785">
    <property type="entry name" value="Aldolase_TIM"/>
</dbReference>
<dbReference type="Gene3D" id="3.90.1210.10">
    <property type="entry name" value="Antifreeze-like/N-acetylneuraminic acid synthase C-terminal domain"/>
    <property type="match status" value="1"/>
</dbReference>